<protein>
    <submittedName>
        <fullName evidence="2">Uncharacterized protein</fullName>
    </submittedName>
</protein>
<dbReference type="Proteomes" id="UP001500630">
    <property type="component" value="Unassembled WGS sequence"/>
</dbReference>
<keyword evidence="1" id="KW-1133">Transmembrane helix</keyword>
<keyword evidence="1" id="KW-0812">Transmembrane</keyword>
<keyword evidence="1" id="KW-0472">Membrane</keyword>
<organism evidence="2 3">
    <name type="scientific">Nonomuraea rosea</name>
    <dbReference type="NCBI Taxonomy" id="638574"/>
    <lineage>
        <taxon>Bacteria</taxon>
        <taxon>Bacillati</taxon>
        <taxon>Actinomycetota</taxon>
        <taxon>Actinomycetes</taxon>
        <taxon>Streptosporangiales</taxon>
        <taxon>Streptosporangiaceae</taxon>
        <taxon>Nonomuraea</taxon>
    </lineage>
</organism>
<gene>
    <name evidence="2" type="ORF">GCM10022419_134740</name>
</gene>
<evidence type="ECO:0000313" key="2">
    <source>
        <dbReference type="EMBL" id="GAA3626257.1"/>
    </source>
</evidence>
<dbReference type="RefSeq" id="WP_345580918.1">
    <property type="nucleotide sequence ID" value="NZ_BAABDQ010000083.1"/>
</dbReference>
<keyword evidence="3" id="KW-1185">Reference proteome</keyword>
<evidence type="ECO:0000313" key="3">
    <source>
        <dbReference type="Proteomes" id="UP001500630"/>
    </source>
</evidence>
<accession>A0ABP7A7F1</accession>
<proteinExistence type="predicted"/>
<feature type="transmembrane region" description="Helical" evidence="1">
    <location>
        <begin position="44"/>
        <end position="65"/>
    </location>
</feature>
<dbReference type="EMBL" id="BAABDQ010000083">
    <property type="protein sequence ID" value="GAA3626257.1"/>
    <property type="molecule type" value="Genomic_DNA"/>
</dbReference>
<evidence type="ECO:0000256" key="1">
    <source>
        <dbReference type="SAM" id="Phobius"/>
    </source>
</evidence>
<comment type="caution">
    <text evidence="2">The sequence shown here is derived from an EMBL/GenBank/DDBJ whole genome shotgun (WGS) entry which is preliminary data.</text>
</comment>
<reference evidence="3" key="1">
    <citation type="journal article" date="2019" name="Int. J. Syst. Evol. Microbiol.">
        <title>The Global Catalogue of Microorganisms (GCM) 10K type strain sequencing project: providing services to taxonomists for standard genome sequencing and annotation.</title>
        <authorList>
            <consortium name="The Broad Institute Genomics Platform"/>
            <consortium name="The Broad Institute Genome Sequencing Center for Infectious Disease"/>
            <person name="Wu L."/>
            <person name="Ma J."/>
        </authorList>
    </citation>
    <scope>NUCLEOTIDE SEQUENCE [LARGE SCALE GENOMIC DNA]</scope>
    <source>
        <strain evidence="3">JCM 17326</strain>
    </source>
</reference>
<sequence>MTTGFPYPLLADDVARSRICRVIAGSEVTLTTTRMRRFATLHGGIAFLFSTVIIAILVTVLLAAVG</sequence>
<name>A0ABP7A7F1_9ACTN</name>